<dbReference type="AlphaFoldDB" id="A0A024GKZ9"/>
<accession>A0A024GKZ9</accession>
<dbReference type="InParanoid" id="A0A024GKZ9"/>
<reference evidence="1 2" key="1">
    <citation type="submission" date="2012-05" db="EMBL/GenBank/DDBJ databases">
        <title>Recombination and specialization in a pathogen metapopulation.</title>
        <authorList>
            <person name="Gardiner A."/>
            <person name="Kemen E."/>
            <person name="Schultz-Larsen T."/>
            <person name="MacLean D."/>
            <person name="Van Oosterhout C."/>
            <person name="Jones J.D.G."/>
        </authorList>
    </citation>
    <scope>NUCLEOTIDE SEQUENCE [LARGE SCALE GENOMIC DNA]</scope>
    <source>
        <strain evidence="1 2">Ac Nc2</strain>
    </source>
</reference>
<keyword evidence="2" id="KW-1185">Reference proteome</keyword>
<sequence>MGKLHAKRPLTFSQRFRAHQSSHKVTGPIRSLIFCRLTRFVVFLMQSMSSYTKFYIVCYSRKRTRYSFQQSRSFVVQLYATEPRKRVIITNGMLTHQQYYTHTS</sequence>
<comment type="caution">
    <text evidence="1">The sequence shown here is derived from an EMBL/GenBank/DDBJ whole genome shotgun (WGS) entry which is preliminary data.</text>
</comment>
<organism evidence="1 2">
    <name type="scientific">Albugo candida</name>
    <dbReference type="NCBI Taxonomy" id="65357"/>
    <lineage>
        <taxon>Eukaryota</taxon>
        <taxon>Sar</taxon>
        <taxon>Stramenopiles</taxon>
        <taxon>Oomycota</taxon>
        <taxon>Peronosporomycetes</taxon>
        <taxon>Albuginales</taxon>
        <taxon>Albuginaceae</taxon>
        <taxon>Albugo</taxon>
    </lineage>
</organism>
<dbReference type="EMBL" id="CAIX01000147">
    <property type="protein sequence ID" value="CCI47011.1"/>
    <property type="molecule type" value="Genomic_DNA"/>
</dbReference>
<proteinExistence type="predicted"/>
<name>A0A024GKZ9_9STRA</name>
<dbReference type="Proteomes" id="UP000053237">
    <property type="component" value="Unassembled WGS sequence"/>
</dbReference>
<protein>
    <submittedName>
        <fullName evidence="1">Uncharacterized protein</fullName>
    </submittedName>
</protein>
<gene>
    <name evidence="1" type="ORF">BN9_079670</name>
</gene>
<evidence type="ECO:0000313" key="1">
    <source>
        <dbReference type="EMBL" id="CCI47011.1"/>
    </source>
</evidence>
<evidence type="ECO:0000313" key="2">
    <source>
        <dbReference type="Proteomes" id="UP000053237"/>
    </source>
</evidence>